<evidence type="ECO:0000259" key="2">
    <source>
        <dbReference type="Pfam" id="PF05170"/>
    </source>
</evidence>
<dbReference type="InterPro" id="IPR052894">
    <property type="entry name" value="AsmA-related"/>
</dbReference>
<keyword evidence="4" id="KW-1185">Reference proteome</keyword>
<dbReference type="Pfam" id="PF05170">
    <property type="entry name" value="AsmA"/>
    <property type="match status" value="1"/>
</dbReference>
<evidence type="ECO:0000256" key="1">
    <source>
        <dbReference type="SAM" id="Phobius"/>
    </source>
</evidence>
<dbReference type="PANTHER" id="PTHR30441:SF9">
    <property type="entry name" value="ASMA FAMILY PROTEIN YHJG"/>
    <property type="match status" value="1"/>
</dbReference>
<gene>
    <name evidence="3" type="ORF">GCM10009126_28270</name>
</gene>
<comment type="caution">
    <text evidence="3">The sequence shown here is derived from an EMBL/GenBank/DDBJ whole genome shotgun (WGS) entry which is preliminary data.</text>
</comment>
<feature type="transmembrane region" description="Helical" evidence="1">
    <location>
        <begin position="7"/>
        <end position="29"/>
    </location>
</feature>
<protein>
    <submittedName>
        <fullName evidence="3">AsmA family protein</fullName>
    </submittedName>
</protein>
<evidence type="ECO:0000313" key="3">
    <source>
        <dbReference type="EMBL" id="GAA0261106.1"/>
    </source>
</evidence>
<keyword evidence="1" id="KW-0812">Transmembrane</keyword>
<dbReference type="EMBL" id="BAAAFO010000004">
    <property type="protein sequence ID" value="GAA0261106.1"/>
    <property type="molecule type" value="Genomic_DNA"/>
</dbReference>
<feature type="domain" description="AsmA" evidence="2">
    <location>
        <begin position="1"/>
        <end position="595"/>
    </location>
</feature>
<dbReference type="PANTHER" id="PTHR30441">
    <property type="entry name" value="DUF748 DOMAIN-CONTAINING PROTEIN"/>
    <property type="match status" value="1"/>
</dbReference>
<keyword evidence="1" id="KW-1133">Transmembrane helix</keyword>
<reference evidence="3 4" key="1">
    <citation type="journal article" date="2019" name="Int. J. Syst. Evol. Microbiol.">
        <title>The Global Catalogue of Microorganisms (GCM) 10K type strain sequencing project: providing services to taxonomists for standard genome sequencing and annotation.</title>
        <authorList>
            <consortium name="The Broad Institute Genomics Platform"/>
            <consortium name="The Broad Institute Genome Sequencing Center for Infectious Disease"/>
            <person name="Wu L."/>
            <person name="Ma J."/>
        </authorList>
    </citation>
    <scope>NUCLEOTIDE SEQUENCE [LARGE SCALE GENOMIC DNA]</scope>
    <source>
        <strain evidence="3 4">JCM 16242</strain>
    </source>
</reference>
<dbReference type="RefSeq" id="WP_343883438.1">
    <property type="nucleotide sequence ID" value="NZ_BAAAFO010000004.1"/>
</dbReference>
<evidence type="ECO:0000313" key="4">
    <source>
        <dbReference type="Proteomes" id="UP001500657"/>
    </source>
</evidence>
<accession>A0ABN0UTK9</accession>
<keyword evidence="1" id="KW-0472">Membrane</keyword>
<dbReference type="Proteomes" id="UP001500657">
    <property type="component" value="Unassembled WGS sequence"/>
</dbReference>
<sequence>MTRSRKIVAWIVGVLLALVVVLVVVIALFDWNRLKPFINDKVSQAIGRPFAINGDLTVDWKRQRDGGGIAAWVPWPEFTARDITIANPGWAKQPQFASLQALRFRLSPLPLLAHRIDVPWLQLVQPTVDLQRDKQGRATWDFTRPRSSTPSAWRLNLGTIGFDRGNATLDDAPSAITLKVTVEPLRGPIPYDQIVAQQSTAARDQAGKTVGAAAKKTLATAGDKDADKTIGQPRASTAYLFDWTASGTYQGNPVKGHGKTGGVLALQDADEPFPLQADAHIGDSHIALVGTLTDPIHLGALDVRLWFSGTSMAKLYPLTGITLPDTPPYATEGHLKATLKKGDSRYRYEDFRGRVGGSDLAGNLLFVTGGERPKLSGALHSRLLQFADLAPLVGADSSASKQRRGEATAQPADKLLPVEPFRTDRWRAMDADVKFSADRIVHGESLPIDTLSTHLRLNDGLLRLDPLRFSLAGGSVGSTLMLDGSRSPMQGAIDLNARHLKLKQLFPTFEPMRTSFGEINGDAALKAHGNSVAALLGSADGELKLLMNDGAISKNLLETAGLNVGNIIIGKLFGDKTVQINCAATDMAAKDGVFDMRLFVFDTSDAVITVDGTVNFATEQLDLDVKPQTKGFRILSLRSPLYVRGTLKNPNVGVQAGPLLARGAGAVALGVVAAPAAALLALIAPSHDEEGENTCRAVLGQLRQSGEMMPSKKKAAKPH</sequence>
<name>A0ABN0UTK9_9GAMM</name>
<proteinExistence type="predicted"/>
<organism evidence="3 4">
    <name type="scientific">Rhodanobacter caeni</name>
    <dbReference type="NCBI Taxonomy" id="657654"/>
    <lineage>
        <taxon>Bacteria</taxon>
        <taxon>Pseudomonadati</taxon>
        <taxon>Pseudomonadota</taxon>
        <taxon>Gammaproteobacteria</taxon>
        <taxon>Lysobacterales</taxon>
        <taxon>Rhodanobacteraceae</taxon>
        <taxon>Rhodanobacter</taxon>
    </lineage>
</organism>
<dbReference type="InterPro" id="IPR007844">
    <property type="entry name" value="AsmA"/>
</dbReference>